<dbReference type="PROSITE" id="PS50005">
    <property type="entry name" value="TPR"/>
    <property type="match status" value="3"/>
</dbReference>
<dbReference type="PROSITE" id="PS50293">
    <property type="entry name" value="TPR_REGION"/>
    <property type="match status" value="1"/>
</dbReference>
<dbReference type="InterPro" id="IPR019734">
    <property type="entry name" value="TPR_rpt"/>
</dbReference>
<keyword evidence="1" id="KW-0802">TPR repeat</keyword>
<protein>
    <submittedName>
        <fullName evidence="2">Uncharacterized protein</fullName>
    </submittedName>
</protein>
<dbReference type="PANTHER" id="PTHR12558">
    <property type="entry name" value="CELL DIVISION CYCLE 16,23,27"/>
    <property type="match status" value="1"/>
</dbReference>
<dbReference type="OrthoDB" id="275267at2"/>
<dbReference type="KEGG" id="pbor:BSF38_02450"/>
<dbReference type="RefSeq" id="WP_145952091.1">
    <property type="nucleotide sequence ID" value="NZ_CP019082.1"/>
</dbReference>
<keyword evidence="3" id="KW-1185">Reference proteome</keyword>
<reference evidence="3" key="1">
    <citation type="submission" date="2016-12" db="EMBL/GenBank/DDBJ databases">
        <title>Comparative genomics of four Isosphaeraceae planctomycetes: a common pool of plasmids and glycoside hydrolase genes.</title>
        <authorList>
            <person name="Ivanova A."/>
        </authorList>
    </citation>
    <scope>NUCLEOTIDE SEQUENCE [LARGE SCALE GENOMIC DNA]</scope>
    <source>
        <strain evidence="3">PX4</strain>
    </source>
</reference>
<dbReference type="STRING" id="1387353.BSF38_02450"/>
<name>A0A1U7CPT8_9BACT</name>
<evidence type="ECO:0000256" key="1">
    <source>
        <dbReference type="PROSITE-ProRule" id="PRU00339"/>
    </source>
</evidence>
<accession>A0A1U7CPT8</accession>
<dbReference type="EMBL" id="CP019082">
    <property type="protein sequence ID" value="APW60954.1"/>
    <property type="molecule type" value="Genomic_DNA"/>
</dbReference>
<dbReference type="Pfam" id="PF13414">
    <property type="entry name" value="TPR_11"/>
    <property type="match status" value="1"/>
</dbReference>
<dbReference type="Proteomes" id="UP000186309">
    <property type="component" value="Chromosome"/>
</dbReference>
<gene>
    <name evidence="2" type="ORF">BSF38_02450</name>
</gene>
<dbReference type="SMART" id="SM00028">
    <property type="entry name" value="TPR"/>
    <property type="match status" value="4"/>
</dbReference>
<evidence type="ECO:0000313" key="3">
    <source>
        <dbReference type="Proteomes" id="UP000186309"/>
    </source>
</evidence>
<dbReference type="Gene3D" id="1.25.40.10">
    <property type="entry name" value="Tetratricopeptide repeat domain"/>
    <property type="match status" value="2"/>
</dbReference>
<sequence length="225" mass="25111">MNPNTLVQARWDRLRAAYKADLPALTVARAREFVAENPECGPAWKMLGSALVELAQHREGEEALRRAIALCPPDKLWIPLAEMGHMYKSRGDFRAAAAWYRKAIDAVPDEASAHIYLGGVLAKAGRLHEAEAAHRAATLCKEGCRDEAFLNLGLVLRALERHDEAADCFEAALRLDPKYQAAKKALRDVRRTLQLFRGERRRRLRKQPLAATYHDGVRAPDAAVA</sequence>
<dbReference type="Pfam" id="PF13181">
    <property type="entry name" value="TPR_8"/>
    <property type="match status" value="1"/>
</dbReference>
<feature type="repeat" description="TPR" evidence="1">
    <location>
        <begin position="77"/>
        <end position="110"/>
    </location>
</feature>
<feature type="repeat" description="TPR" evidence="1">
    <location>
        <begin position="146"/>
        <end position="179"/>
    </location>
</feature>
<dbReference type="InterPro" id="IPR011990">
    <property type="entry name" value="TPR-like_helical_dom_sf"/>
</dbReference>
<dbReference type="PANTHER" id="PTHR12558:SF33">
    <property type="entry name" value="BLL7664 PROTEIN"/>
    <property type="match status" value="1"/>
</dbReference>
<organism evidence="2 3">
    <name type="scientific">Paludisphaera borealis</name>
    <dbReference type="NCBI Taxonomy" id="1387353"/>
    <lineage>
        <taxon>Bacteria</taxon>
        <taxon>Pseudomonadati</taxon>
        <taxon>Planctomycetota</taxon>
        <taxon>Planctomycetia</taxon>
        <taxon>Isosphaerales</taxon>
        <taxon>Isosphaeraceae</taxon>
        <taxon>Paludisphaera</taxon>
    </lineage>
</organism>
<dbReference type="AlphaFoldDB" id="A0A1U7CPT8"/>
<evidence type="ECO:0000313" key="2">
    <source>
        <dbReference type="EMBL" id="APW60954.1"/>
    </source>
</evidence>
<dbReference type="SUPFAM" id="SSF48452">
    <property type="entry name" value="TPR-like"/>
    <property type="match status" value="1"/>
</dbReference>
<proteinExistence type="predicted"/>
<feature type="repeat" description="TPR" evidence="1">
    <location>
        <begin position="41"/>
        <end position="74"/>
    </location>
</feature>
<dbReference type="Pfam" id="PF00515">
    <property type="entry name" value="TPR_1"/>
    <property type="match status" value="1"/>
</dbReference>